<feature type="domain" description="EamA" evidence="9">
    <location>
        <begin position="7"/>
        <end position="142"/>
    </location>
</feature>
<keyword evidence="7 8" id="KW-0472">Membrane</keyword>
<feature type="transmembrane region" description="Helical" evidence="8">
    <location>
        <begin position="37"/>
        <end position="59"/>
    </location>
</feature>
<evidence type="ECO:0000256" key="4">
    <source>
        <dbReference type="ARBA" id="ARBA00022475"/>
    </source>
</evidence>
<dbReference type="Proteomes" id="UP000182466">
    <property type="component" value="Unassembled WGS sequence"/>
</dbReference>
<dbReference type="EMBL" id="FPAW01000037">
    <property type="protein sequence ID" value="SFU16611.1"/>
    <property type="molecule type" value="Genomic_DNA"/>
</dbReference>
<name>A0A1I7DY65_9RHOB</name>
<evidence type="ECO:0000313" key="10">
    <source>
        <dbReference type="EMBL" id="SFU16611.1"/>
    </source>
</evidence>
<gene>
    <name evidence="10" type="ORF">SAMN05216236_13732</name>
</gene>
<evidence type="ECO:0000313" key="11">
    <source>
        <dbReference type="Proteomes" id="UP000182466"/>
    </source>
</evidence>
<dbReference type="SUPFAM" id="SSF103481">
    <property type="entry name" value="Multidrug resistance efflux transporter EmrE"/>
    <property type="match status" value="2"/>
</dbReference>
<evidence type="ECO:0000259" key="9">
    <source>
        <dbReference type="Pfam" id="PF00892"/>
    </source>
</evidence>
<proteinExistence type="inferred from homology"/>
<evidence type="ECO:0000256" key="1">
    <source>
        <dbReference type="ARBA" id="ARBA00004651"/>
    </source>
</evidence>
<keyword evidence="11" id="KW-1185">Reference proteome</keyword>
<evidence type="ECO:0000256" key="7">
    <source>
        <dbReference type="ARBA" id="ARBA00023136"/>
    </source>
</evidence>
<dbReference type="RefSeq" id="WP_027261971.1">
    <property type="nucleotide sequence ID" value="NZ_FPAW01000037.1"/>
</dbReference>
<accession>A0A1I7DY65</accession>
<dbReference type="InterPro" id="IPR004626">
    <property type="entry name" value="RarD"/>
</dbReference>
<feature type="transmembrane region" description="Helical" evidence="8">
    <location>
        <begin position="126"/>
        <end position="143"/>
    </location>
</feature>
<dbReference type="Pfam" id="PF00892">
    <property type="entry name" value="EamA"/>
    <property type="match status" value="1"/>
</dbReference>
<keyword evidence="5 8" id="KW-0812">Transmembrane</keyword>
<comment type="similarity">
    <text evidence="2">Belongs to the EamA transporter family.</text>
</comment>
<dbReference type="eggNOG" id="COG2962">
    <property type="taxonomic scope" value="Bacteria"/>
</dbReference>
<evidence type="ECO:0000256" key="6">
    <source>
        <dbReference type="ARBA" id="ARBA00022989"/>
    </source>
</evidence>
<feature type="transmembrane region" description="Helical" evidence="8">
    <location>
        <begin position="102"/>
        <end position="119"/>
    </location>
</feature>
<comment type="subcellular location">
    <subcellularLocation>
        <location evidence="1">Cell membrane</location>
        <topology evidence="1">Multi-pass membrane protein</topology>
    </subcellularLocation>
</comment>
<feature type="transmembrane region" description="Helical" evidence="8">
    <location>
        <begin position="241"/>
        <end position="258"/>
    </location>
</feature>
<protein>
    <submittedName>
        <fullName evidence="10">Chloramphenicol-sensitive protein RarD</fullName>
    </submittedName>
</protein>
<dbReference type="PANTHER" id="PTHR22911">
    <property type="entry name" value="ACYL-MALONYL CONDENSING ENZYME-RELATED"/>
    <property type="match status" value="1"/>
</dbReference>
<dbReference type="AlphaFoldDB" id="A0A1I7DY65"/>
<keyword evidence="4" id="KW-1003">Cell membrane</keyword>
<evidence type="ECO:0000256" key="5">
    <source>
        <dbReference type="ARBA" id="ARBA00022692"/>
    </source>
</evidence>
<organism evidence="10 11">
    <name type="scientific">Sedimentitalea nanhaiensis</name>
    <dbReference type="NCBI Taxonomy" id="999627"/>
    <lineage>
        <taxon>Bacteria</taxon>
        <taxon>Pseudomonadati</taxon>
        <taxon>Pseudomonadota</taxon>
        <taxon>Alphaproteobacteria</taxon>
        <taxon>Rhodobacterales</taxon>
        <taxon>Paracoccaceae</taxon>
        <taxon>Sedimentitalea</taxon>
    </lineage>
</organism>
<dbReference type="OrthoDB" id="369870at2"/>
<keyword evidence="3" id="KW-0813">Transport</keyword>
<dbReference type="InterPro" id="IPR000620">
    <property type="entry name" value="EamA_dom"/>
</dbReference>
<feature type="transmembrane region" description="Helical" evidence="8">
    <location>
        <begin position="203"/>
        <end position="229"/>
    </location>
</feature>
<feature type="transmembrane region" description="Helical" evidence="8">
    <location>
        <begin position="71"/>
        <end position="90"/>
    </location>
</feature>
<evidence type="ECO:0000256" key="2">
    <source>
        <dbReference type="ARBA" id="ARBA00007362"/>
    </source>
</evidence>
<feature type="transmembrane region" description="Helical" evidence="8">
    <location>
        <begin position="149"/>
        <end position="165"/>
    </location>
</feature>
<dbReference type="InterPro" id="IPR037185">
    <property type="entry name" value="EmrE-like"/>
</dbReference>
<sequence>MTQGQHGILAMIGAAVIWGTSPLYYKMLAHIPPLEVLAHRTFWSLVFFAGVLAVQGRLGEMRAALADRRRLALIVLAALLVSTNWFLFIFATQIGRNTETSLGYYIFPLLAVLIGRFAFGERLDRLQWLAVGLATLAVALLTWGLGVVPWISLTLAVTFGLYGAIKKFLPLGPVVSVTCEVLVILPLSAGVLLWVHAQGQGSFGLSLTDSVLLIASGPITALPLILFAMAARRVSMSTVGLLQYINPTLQFLCAVMLFTEPFTIWHQIAFPLIWTALALYSLATLRQDRAARRASIAVAGVSTQVTNSPSEASAKP</sequence>
<keyword evidence="6 8" id="KW-1133">Transmembrane helix</keyword>
<dbReference type="NCBIfam" id="TIGR00688">
    <property type="entry name" value="rarD"/>
    <property type="match status" value="1"/>
</dbReference>
<dbReference type="GO" id="GO:0005886">
    <property type="term" value="C:plasma membrane"/>
    <property type="evidence" value="ECO:0007669"/>
    <property type="project" value="UniProtKB-SubCell"/>
</dbReference>
<evidence type="ECO:0000256" key="8">
    <source>
        <dbReference type="SAM" id="Phobius"/>
    </source>
</evidence>
<feature type="transmembrane region" description="Helical" evidence="8">
    <location>
        <begin position="7"/>
        <end position="25"/>
    </location>
</feature>
<dbReference type="PANTHER" id="PTHR22911:SF137">
    <property type="entry name" value="SOLUTE CARRIER FAMILY 35 MEMBER G2-RELATED"/>
    <property type="match status" value="1"/>
</dbReference>
<feature type="transmembrane region" description="Helical" evidence="8">
    <location>
        <begin position="177"/>
        <end position="197"/>
    </location>
</feature>
<feature type="transmembrane region" description="Helical" evidence="8">
    <location>
        <begin position="264"/>
        <end position="283"/>
    </location>
</feature>
<reference evidence="10 11" key="1">
    <citation type="submission" date="2016-10" db="EMBL/GenBank/DDBJ databases">
        <authorList>
            <person name="de Groot N.N."/>
        </authorList>
    </citation>
    <scope>NUCLEOTIDE SEQUENCE [LARGE SCALE GENOMIC DNA]</scope>
    <source>
        <strain evidence="10 11">CGMCC 1.10959</strain>
    </source>
</reference>
<evidence type="ECO:0000256" key="3">
    <source>
        <dbReference type="ARBA" id="ARBA00022448"/>
    </source>
</evidence>